<comment type="caution">
    <text evidence="24">The sequence shown here is derived from an EMBL/GenBank/DDBJ whole genome shotgun (WGS) entry which is preliminary data.</text>
</comment>
<dbReference type="RefSeq" id="WP_134335414.1">
    <property type="nucleotide sequence ID" value="NZ_BMCZ01000010.1"/>
</dbReference>
<evidence type="ECO:0000313" key="26">
    <source>
        <dbReference type="Proteomes" id="UP000583101"/>
    </source>
</evidence>
<name>A0A4Y8AGM5_9SPHI</name>
<keyword evidence="17" id="KW-0325">Glycoprotein</keyword>
<keyword evidence="8" id="KW-0645">Protease</keyword>
<evidence type="ECO:0000256" key="14">
    <source>
        <dbReference type="ARBA" id="ARBA00023034"/>
    </source>
</evidence>
<evidence type="ECO:0000256" key="21">
    <source>
        <dbReference type="SAM" id="SignalP"/>
    </source>
</evidence>
<evidence type="ECO:0000256" key="9">
    <source>
        <dbReference type="ARBA" id="ARBA00022723"/>
    </source>
</evidence>
<dbReference type="GO" id="GO:0005615">
    <property type="term" value="C:extracellular space"/>
    <property type="evidence" value="ECO:0007669"/>
    <property type="project" value="TreeGrafter"/>
</dbReference>
<proteinExistence type="predicted"/>
<dbReference type="Gene3D" id="3.40.630.10">
    <property type="entry name" value="Zn peptidases"/>
    <property type="match status" value="1"/>
</dbReference>
<keyword evidence="13" id="KW-0862">Zinc</keyword>
<keyword evidence="9" id="KW-0479">Metal-binding</keyword>
<evidence type="ECO:0000259" key="22">
    <source>
        <dbReference type="Pfam" id="PF04389"/>
    </source>
</evidence>
<gene>
    <name evidence="24" type="ORF">E2R65_05060</name>
    <name evidence="23" type="ORF">GGR35_001615</name>
</gene>
<evidence type="ECO:0000256" key="12">
    <source>
        <dbReference type="ARBA" id="ARBA00022824"/>
    </source>
</evidence>
<dbReference type="GO" id="GO:0004180">
    <property type="term" value="F:carboxypeptidase activity"/>
    <property type="evidence" value="ECO:0007669"/>
    <property type="project" value="UniProtKB-KW"/>
</dbReference>
<keyword evidence="14" id="KW-0333">Golgi apparatus</keyword>
<dbReference type="GO" id="GO:0005764">
    <property type="term" value="C:lysosome"/>
    <property type="evidence" value="ECO:0007669"/>
    <property type="project" value="UniProtKB-SubCell"/>
</dbReference>
<evidence type="ECO:0000313" key="24">
    <source>
        <dbReference type="EMBL" id="TEW67361.1"/>
    </source>
</evidence>
<keyword evidence="11" id="KW-0378">Hydrolase</keyword>
<accession>A0A4Y8AGM5</accession>
<evidence type="ECO:0000256" key="4">
    <source>
        <dbReference type="ARBA" id="ARBA00004613"/>
    </source>
</evidence>
<evidence type="ECO:0000313" key="23">
    <source>
        <dbReference type="EMBL" id="MBB3969023.1"/>
    </source>
</evidence>
<dbReference type="PANTHER" id="PTHR12053">
    <property type="entry name" value="PROTEASE FAMILY M28 PLASMA GLUTAMATE CARBOXYPEPTIDASE-RELATED"/>
    <property type="match status" value="1"/>
</dbReference>
<organism evidence="24 25">
    <name type="scientific">Mucilaginibacter phyllosphaerae</name>
    <dbReference type="NCBI Taxonomy" id="1812349"/>
    <lineage>
        <taxon>Bacteria</taxon>
        <taxon>Pseudomonadati</taxon>
        <taxon>Bacteroidota</taxon>
        <taxon>Sphingobacteriia</taxon>
        <taxon>Sphingobacteriales</taxon>
        <taxon>Sphingobacteriaceae</taxon>
        <taxon>Mucilaginibacter</taxon>
    </lineage>
</organism>
<dbReference type="GO" id="GO:0070573">
    <property type="term" value="F:metallodipeptidase activity"/>
    <property type="evidence" value="ECO:0007669"/>
    <property type="project" value="InterPro"/>
</dbReference>
<evidence type="ECO:0000256" key="8">
    <source>
        <dbReference type="ARBA" id="ARBA00022670"/>
    </source>
</evidence>
<feature type="domain" description="Peptidase M28" evidence="22">
    <location>
        <begin position="259"/>
        <end position="448"/>
    </location>
</feature>
<dbReference type="InterPro" id="IPR039866">
    <property type="entry name" value="CPQ"/>
</dbReference>
<evidence type="ECO:0000256" key="6">
    <source>
        <dbReference type="ARBA" id="ARBA00022525"/>
    </source>
</evidence>
<comment type="subcellular location">
    <subcellularLocation>
        <location evidence="1">Endoplasmic reticulum</location>
    </subcellularLocation>
    <subcellularLocation>
        <location evidence="3">Golgi apparatus</location>
    </subcellularLocation>
    <subcellularLocation>
        <location evidence="2">Lysosome</location>
    </subcellularLocation>
    <subcellularLocation>
        <location evidence="4">Secreted</location>
    </subcellularLocation>
</comment>
<keyword evidence="12" id="KW-0256">Endoplasmic reticulum</keyword>
<keyword evidence="18" id="KW-0458">Lysosome</keyword>
<protein>
    <recommendedName>
        <fullName evidence="5">Carboxypeptidase Q</fullName>
    </recommendedName>
    <alternativeName>
        <fullName evidence="20">Plasma glutamate carboxypeptidase</fullName>
    </alternativeName>
</protein>
<evidence type="ECO:0000256" key="1">
    <source>
        <dbReference type="ARBA" id="ARBA00004240"/>
    </source>
</evidence>
<evidence type="ECO:0000256" key="19">
    <source>
        <dbReference type="ARBA" id="ARBA00025833"/>
    </source>
</evidence>
<evidence type="ECO:0000256" key="11">
    <source>
        <dbReference type="ARBA" id="ARBA00022801"/>
    </source>
</evidence>
<evidence type="ECO:0000256" key="10">
    <source>
        <dbReference type="ARBA" id="ARBA00022729"/>
    </source>
</evidence>
<comment type="subunit">
    <text evidence="19">Homodimer. The monomeric form is inactive while the homodimer is active.</text>
</comment>
<dbReference type="GO" id="GO:0043171">
    <property type="term" value="P:peptide catabolic process"/>
    <property type="evidence" value="ECO:0007669"/>
    <property type="project" value="TreeGrafter"/>
</dbReference>
<evidence type="ECO:0000256" key="16">
    <source>
        <dbReference type="ARBA" id="ARBA00023145"/>
    </source>
</evidence>
<keyword evidence="26" id="KW-1185">Reference proteome</keyword>
<keyword evidence="6" id="KW-0964">Secreted</keyword>
<feature type="chain" id="PRO_5044616593" description="Carboxypeptidase Q" evidence="21">
    <location>
        <begin position="21"/>
        <end position="462"/>
    </location>
</feature>
<keyword evidence="15" id="KW-0482">Metalloprotease</keyword>
<reference evidence="24" key="2">
    <citation type="submission" date="2019-03" db="EMBL/GenBank/DDBJ databases">
        <authorList>
            <person name="Yan Y.-Q."/>
            <person name="Du Z.-J."/>
        </authorList>
    </citation>
    <scope>NUCLEOTIDE SEQUENCE</scope>
    <source>
        <strain evidence="24">PP-F2FG21</strain>
    </source>
</reference>
<feature type="signal peptide" evidence="21">
    <location>
        <begin position="1"/>
        <end position="20"/>
    </location>
</feature>
<dbReference type="EMBL" id="SNQG01000002">
    <property type="protein sequence ID" value="TEW67361.1"/>
    <property type="molecule type" value="Genomic_DNA"/>
</dbReference>
<evidence type="ECO:0000256" key="17">
    <source>
        <dbReference type="ARBA" id="ARBA00023180"/>
    </source>
</evidence>
<keyword evidence="10 21" id="KW-0732">Signal</keyword>
<dbReference type="InterPro" id="IPR007484">
    <property type="entry name" value="Peptidase_M28"/>
</dbReference>
<evidence type="ECO:0000256" key="18">
    <source>
        <dbReference type="ARBA" id="ARBA00023228"/>
    </source>
</evidence>
<reference evidence="23 26" key="3">
    <citation type="submission" date="2020-08" db="EMBL/GenBank/DDBJ databases">
        <title>Genomic Encyclopedia of Type Strains, Phase IV (KMG-IV): sequencing the most valuable type-strain genomes for metagenomic binning, comparative biology and taxonomic classification.</title>
        <authorList>
            <person name="Goeker M."/>
        </authorList>
    </citation>
    <scope>NUCLEOTIDE SEQUENCE [LARGE SCALE GENOMIC DNA]</scope>
    <source>
        <strain evidence="23 26">DSM 100995</strain>
    </source>
</reference>
<dbReference type="SUPFAM" id="SSF53187">
    <property type="entry name" value="Zn-dependent exopeptidases"/>
    <property type="match status" value="1"/>
</dbReference>
<evidence type="ECO:0000256" key="3">
    <source>
        <dbReference type="ARBA" id="ARBA00004555"/>
    </source>
</evidence>
<dbReference type="OrthoDB" id="9769665at2"/>
<sequence>MKKFLLLSIFLAGAAISSQAQDSVQIRRFYDEALVKGQCYDNLRYLCKKIGQRLSGSAGAAKSVEWSKKLMEGYGFDRVYLQEVMVPHWVRGAKEQAYIMDGKNKIAVPVAALGMSVGTPASGITANIVEVRSLKELDALGESVIKGKIVFFNGPFDQRFIETGAGYGAAGIQRFAGPAAAAKYGAVGAIVRSITPALDDYPHTGGTVYAESGKKIPAAAISTLAANKLSNMLKLRKLPLIKFYLKQSCQTLPDVKSYNVIGEIKGSENPNKFITVGGHLDSWDLAEGAHDDGTGVMQSVEVLRIIKATGYKPKNSIRAVFFMNEENGHKGGIKYTEQAAADKEEHIAAIETDEGGFTPRGFSFEDASPKFLKEINKSWKGLLEPYEADRLTAGGSGTDIGPLKEAIPSIKLIGFRPDSQRYFDIHHTPNDVFENVNKRELELGAAAITALVYLIDQHGLNF</sequence>
<evidence type="ECO:0000256" key="7">
    <source>
        <dbReference type="ARBA" id="ARBA00022645"/>
    </source>
</evidence>
<evidence type="ECO:0000256" key="15">
    <source>
        <dbReference type="ARBA" id="ARBA00023049"/>
    </source>
</evidence>
<dbReference type="PANTHER" id="PTHR12053:SF3">
    <property type="entry name" value="CARBOXYPEPTIDASE Q"/>
    <property type="match status" value="1"/>
</dbReference>
<evidence type="ECO:0000256" key="13">
    <source>
        <dbReference type="ARBA" id="ARBA00022833"/>
    </source>
</evidence>
<reference evidence="24 25" key="1">
    <citation type="journal article" date="2016" name="Int. J. Syst. Evol. Microbiol.">
        <title>Proposal of Mucilaginibacter phyllosphaerae sp. nov. isolated from the phyllosphere of Galium album.</title>
        <authorList>
            <person name="Aydogan E.L."/>
            <person name="Busse H.J."/>
            <person name="Moser G."/>
            <person name="Muller C."/>
            <person name="Kampfer P."/>
            <person name="Glaeser S.P."/>
        </authorList>
    </citation>
    <scope>NUCLEOTIDE SEQUENCE [LARGE SCALE GENOMIC DNA]</scope>
    <source>
        <strain evidence="24 25">PP-F2FG21</strain>
    </source>
</reference>
<dbReference type="AlphaFoldDB" id="A0A4Y8AGM5"/>
<dbReference type="Proteomes" id="UP000583101">
    <property type="component" value="Unassembled WGS sequence"/>
</dbReference>
<keyword evidence="7" id="KW-0121">Carboxypeptidase</keyword>
<keyword evidence="16" id="KW-0865">Zymogen</keyword>
<dbReference type="GO" id="GO:0046872">
    <property type="term" value="F:metal ion binding"/>
    <property type="evidence" value="ECO:0007669"/>
    <property type="project" value="UniProtKB-KW"/>
</dbReference>
<dbReference type="Proteomes" id="UP000297248">
    <property type="component" value="Unassembled WGS sequence"/>
</dbReference>
<dbReference type="GO" id="GO:0006508">
    <property type="term" value="P:proteolysis"/>
    <property type="evidence" value="ECO:0007669"/>
    <property type="project" value="UniProtKB-KW"/>
</dbReference>
<dbReference type="Gene3D" id="3.50.30.30">
    <property type="match status" value="1"/>
</dbReference>
<evidence type="ECO:0000313" key="25">
    <source>
        <dbReference type="Proteomes" id="UP000297248"/>
    </source>
</evidence>
<evidence type="ECO:0000256" key="2">
    <source>
        <dbReference type="ARBA" id="ARBA00004371"/>
    </source>
</evidence>
<dbReference type="EMBL" id="JACIEG010000002">
    <property type="protein sequence ID" value="MBB3969023.1"/>
    <property type="molecule type" value="Genomic_DNA"/>
</dbReference>
<dbReference type="Pfam" id="PF04389">
    <property type="entry name" value="Peptidase_M28"/>
    <property type="match status" value="1"/>
</dbReference>
<evidence type="ECO:0000256" key="5">
    <source>
        <dbReference type="ARBA" id="ARBA00014116"/>
    </source>
</evidence>
<evidence type="ECO:0000256" key="20">
    <source>
        <dbReference type="ARBA" id="ARBA00033328"/>
    </source>
</evidence>